<dbReference type="Gene3D" id="1.10.10.60">
    <property type="entry name" value="Homeodomain-like"/>
    <property type="match status" value="2"/>
</dbReference>
<keyword evidence="6" id="KW-0238">DNA-binding</keyword>
<dbReference type="Pfam" id="PF00072">
    <property type="entry name" value="Response_reg"/>
    <property type="match status" value="1"/>
</dbReference>
<evidence type="ECO:0000313" key="12">
    <source>
        <dbReference type="Proteomes" id="UP000831537"/>
    </source>
</evidence>
<comment type="subcellular location">
    <subcellularLocation>
        <location evidence="1">Cytoplasm</location>
    </subcellularLocation>
</comment>
<name>A0ABY4GLZ9_9BACI</name>
<keyword evidence="7" id="KW-0804">Transcription</keyword>
<keyword evidence="4" id="KW-0902">Two-component regulatory system</keyword>
<dbReference type="InterPro" id="IPR051552">
    <property type="entry name" value="HptR"/>
</dbReference>
<reference evidence="11 12" key="1">
    <citation type="submission" date="2022-04" db="EMBL/GenBank/DDBJ databases">
        <title>Gracilibacillus sp. isolated from saltern.</title>
        <authorList>
            <person name="Won M."/>
            <person name="Lee C.-M."/>
            <person name="Woen H.-Y."/>
            <person name="Kwon S.-W."/>
        </authorList>
    </citation>
    <scope>NUCLEOTIDE SEQUENCE [LARGE SCALE GENOMIC DNA]</scope>
    <source>
        <strain evidence="11 12">SSPM10-3</strain>
    </source>
</reference>
<feature type="domain" description="HTH araC/xylS-type" evidence="9">
    <location>
        <begin position="429"/>
        <end position="507"/>
    </location>
</feature>
<dbReference type="InterPro" id="IPR018060">
    <property type="entry name" value="HTH_AraC"/>
</dbReference>
<dbReference type="InterPro" id="IPR011006">
    <property type="entry name" value="CheY-like_superfamily"/>
</dbReference>
<evidence type="ECO:0000256" key="4">
    <source>
        <dbReference type="ARBA" id="ARBA00023012"/>
    </source>
</evidence>
<evidence type="ECO:0000256" key="6">
    <source>
        <dbReference type="ARBA" id="ARBA00023125"/>
    </source>
</evidence>
<sequence length="507" mass="59306">MYKVLLVDDERTILDGISMLINWSQHNVQLIGKAMNGVEAFQLIEEETPDIVITDIRMPGLDGIGLVEKAVEKYPHIKWIFLSGYSDFKYAQQAMRFGVRHYLLKPCNESQISDSLVQVVSEIDEELKANEYLQNIQDEALKIYDYEHQEIMKKYFSYQALPGELQDQIKSVLKERFGNQMINLIVFQPLSKLNYSCLEKILSVYLSDASKTTSLGIIIEDSVIILEGEPESRNHLSERFTALQHANIDSFVISSEFDVERFMQEKITIQDFKNQTFYYDESQIISTNNWIDFETEICTRNLVDVDKLALSVKKGELKQANSMIELFANYLKEDKIDPHLTKGYFIQVYLLLMTRNNSNLDENKIEIINRLESFQHLHQYRSFFHDLFQSIMDNKQKEVQFSKVVRDMLDCIDQEIENPELTIQWLGQERIYMNPDYLGKLFKKEVGQRFSSYLTNARINKAVEIIENEENIKVFELAERLGFGSNPQYFSQLFKKIKGYTPSKVLR</sequence>
<evidence type="ECO:0000256" key="8">
    <source>
        <dbReference type="PROSITE-ProRule" id="PRU00169"/>
    </source>
</evidence>
<accession>A0ABY4GLZ9</accession>
<evidence type="ECO:0000256" key="1">
    <source>
        <dbReference type="ARBA" id="ARBA00004496"/>
    </source>
</evidence>
<dbReference type="InterPro" id="IPR009057">
    <property type="entry name" value="Homeodomain-like_sf"/>
</dbReference>
<dbReference type="PANTHER" id="PTHR42713:SF3">
    <property type="entry name" value="TRANSCRIPTIONAL REGULATORY PROTEIN HPTR"/>
    <property type="match status" value="1"/>
</dbReference>
<dbReference type="RefSeq" id="WP_244743966.1">
    <property type="nucleotide sequence ID" value="NZ_CP095071.1"/>
</dbReference>
<dbReference type="SUPFAM" id="SSF46689">
    <property type="entry name" value="Homeodomain-like"/>
    <property type="match status" value="1"/>
</dbReference>
<evidence type="ECO:0000259" key="9">
    <source>
        <dbReference type="PROSITE" id="PS01124"/>
    </source>
</evidence>
<dbReference type="PROSITE" id="PS50110">
    <property type="entry name" value="RESPONSE_REGULATORY"/>
    <property type="match status" value="1"/>
</dbReference>
<keyword evidence="12" id="KW-1185">Reference proteome</keyword>
<feature type="domain" description="Response regulatory" evidence="10">
    <location>
        <begin position="3"/>
        <end position="120"/>
    </location>
</feature>
<keyword evidence="2" id="KW-0963">Cytoplasm</keyword>
<evidence type="ECO:0000256" key="5">
    <source>
        <dbReference type="ARBA" id="ARBA00023015"/>
    </source>
</evidence>
<dbReference type="PROSITE" id="PS01124">
    <property type="entry name" value="HTH_ARAC_FAMILY_2"/>
    <property type="match status" value="1"/>
</dbReference>
<dbReference type="Gene3D" id="3.40.50.2300">
    <property type="match status" value="1"/>
</dbReference>
<organism evidence="11 12">
    <name type="scientific">Gracilibacillus salinarum</name>
    <dbReference type="NCBI Taxonomy" id="2932255"/>
    <lineage>
        <taxon>Bacteria</taxon>
        <taxon>Bacillati</taxon>
        <taxon>Bacillota</taxon>
        <taxon>Bacilli</taxon>
        <taxon>Bacillales</taxon>
        <taxon>Bacillaceae</taxon>
        <taxon>Gracilibacillus</taxon>
    </lineage>
</organism>
<dbReference type="SUPFAM" id="SSF52172">
    <property type="entry name" value="CheY-like"/>
    <property type="match status" value="1"/>
</dbReference>
<evidence type="ECO:0000313" key="11">
    <source>
        <dbReference type="EMBL" id="UOQ85264.1"/>
    </source>
</evidence>
<dbReference type="PANTHER" id="PTHR42713">
    <property type="entry name" value="HISTIDINE KINASE-RELATED"/>
    <property type="match status" value="1"/>
</dbReference>
<dbReference type="CDD" id="cd17536">
    <property type="entry name" value="REC_YesN-like"/>
    <property type="match status" value="1"/>
</dbReference>
<protein>
    <submittedName>
        <fullName evidence="11">Response regulator</fullName>
    </submittedName>
</protein>
<evidence type="ECO:0000256" key="3">
    <source>
        <dbReference type="ARBA" id="ARBA00022553"/>
    </source>
</evidence>
<dbReference type="SMART" id="SM00342">
    <property type="entry name" value="HTH_ARAC"/>
    <property type="match status" value="1"/>
</dbReference>
<gene>
    <name evidence="11" type="ORF">MUN87_21915</name>
</gene>
<keyword evidence="5" id="KW-0805">Transcription regulation</keyword>
<evidence type="ECO:0000256" key="2">
    <source>
        <dbReference type="ARBA" id="ARBA00022490"/>
    </source>
</evidence>
<evidence type="ECO:0000259" key="10">
    <source>
        <dbReference type="PROSITE" id="PS50110"/>
    </source>
</evidence>
<dbReference type="Pfam" id="PF12833">
    <property type="entry name" value="HTH_18"/>
    <property type="match status" value="1"/>
</dbReference>
<proteinExistence type="predicted"/>
<dbReference type="Proteomes" id="UP000831537">
    <property type="component" value="Chromosome"/>
</dbReference>
<feature type="modified residue" description="4-aspartylphosphate" evidence="8">
    <location>
        <position position="55"/>
    </location>
</feature>
<evidence type="ECO:0000256" key="7">
    <source>
        <dbReference type="ARBA" id="ARBA00023163"/>
    </source>
</evidence>
<dbReference type="SMART" id="SM00448">
    <property type="entry name" value="REC"/>
    <property type="match status" value="1"/>
</dbReference>
<dbReference type="InterPro" id="IPR001789">
    <property type="entry name" value="Sig_transdc_resp-reg_receiver"/>
</dbReference>
<keyword evidence="3 8" id="KW-0597">Phosphoprotein</keyword>
<dbReference type="EMBL" id="CP095071">
    <property type="protein sequence ID" value="UOQ85264.1"/>
    <property type="molecule type" value="Genomic_DNA"/>
</dbReference>